<organism evidence="2 3">
    <name type="scientific">Haoranjiania flava</name>
    <dbReference type="NCBI Taxonomy" id="1856322"/>
    <lineage>
        <taxon>Bacteria</taxon>
        <taxon>Pseudomonadati</taxon>
        <taxon>Bacteroidota</taxon>
        <taxon>Chitinophagia</taxon>
        <taxon>Chitinophagales</taxon>
        <taxon>Chitinophagaceae</taxon>
        <taxon>Haoranjiania</taxon>
    </lineage>
</organism>
<dbReference type="EMBL" id="JAOTPL010000001">
    <property type="protein sequence ID" value="MCU7692897.1"/>
    <property type="molecule type" value="Genomic_DNA"/>
</dbReference>
<sequence length="107" mass="12173">MKKITQFALMALAFAFLATSCTKKNELIVDETHKSSKISGHSSEKFLSKTFSNLNDTIIPLKKEDYLNQQKKNMSVVRSGDVWSDLYQLEGIEFQLSTINSYFGKIL</sequence>
<keyword evidence="3" id="KW-1185">Reference proteome</keyword>
<accession>A0AAE3IND6</accession>
<dbReference type="RefSeq" id="WP_263036385.1">
    <property type="nucleotide sequence ID" value="NZ_JAOTPL010000001.1"/>
</dbReference>
<name>A0AAE3IND6_9BACT</name>
<dbReference type="Proteomes" id="UP001209317">
    <property type="component" value="Unassembled WGS sequence"/>
</dbReference>
<evidence type="ECO:0000313" key="2">
    <source>
        <dbReference type="EMBL" id="MCU7692897.1"/>
    </source>
</evidence>
<dbReference type="PROSITE" id="PS51257">
    <property type="entry name" value="PROKAR_LIPOPROTEIN"/>
    <property type="match status" value="1"/>
</dbReference>
<evidence type="ECO:0000256" key="1">
    <source>
        <dbReference type="SAM" id="SignalP"/>
    </source>
</evidence>
<reference evidence="2" key="1">
    <citation type="submission" date="2022-10" db="EMBL/GenBank/DDBJ databases">
        <authorList>
            <person name="Kim H.S."/>
            <person name="Kim J.-S."/>
            <person name="Suh M.K."/>
            <person name="Eom M.K."/>
            <person name="Lee J.-S."/>
        </authorList>
    </citation>
    <scope>NUCLEOTIDE SEQUENCE</scope>
    <source>
        <strain evidence="2">LIP-5</strain>
    </source>
</reference>
<comment type="caution">
    <text evidence="2">The sequence shown here is derived from an EMBL/GenBank/DDBJ whole genome shotgun (WGS) entry which is preliminary data.</text>
</comment>
<feature type="chain" id="PRO_5042165575" evidence="1">
    <location>
        <begin position="21"/>
        <end position="107"/>
    </location>
</feature>
<dbReference type="AlphaFoldDB" id="A0AAE3IND6"/>
<gene>
    <name evidence="2" type="ORF">OD355_00010</name>
</gene>
<protein>
    <submittedName>
        <fullName evidence="2">Uncharacterized protein</fullName>
    </submittedName>
</protein>
<evidence type="ECO:0000313" key="3">
    <source>
        <dbReference type="Proteomes" id="UP001209317"/>
    </source>
</evidence>
<proteinExistence type="predicted"/>
<keyword evidence="1" id="KW-0732">Signal</keyword>
<feature type="signal peptide" evidence="1">
    <location>
        <begin position="1"/>
        <end position="20"/>
    </location>
</feature>